<dbReference type="InterPro" id="IPR027417">
    <property type="entry name" value="P-loop_NTPase"/>
</dbReference>
<reference evidence="12" key="1">
    <citation type="submission" date="2014-05" db="EMBL/GenBank/DDBJ databases">
        <authorList>
            <person name="Chronopoulou M."/>
        </authorList>
    </citation>
    <scope>NUCLEOTIDE SEQUENCE</scope>
    <source>
        <tissue evidence="12">Whole organism</tissue>
    </source>
</reference>
<dbReference type="FunFam" id="1.20.5.370:FF:000008">
    <property type="entry name" value="Myosin heavy chain"/>
    <property type="match status" value="1"/>
</dbReference>
<evidence type="ECO:0000259" key="11">
    <source>
        <dbReference type="PROSITE" id="PS51456"/>
    </source>
</evidence>
<dbReference type="Gene3D" id="1.20.5.370">
    <property type="match status" value="3"/>
</dbReference>
<dbReference type="GO" id="GO:0006936">
    <property type="term" value="P:muscle contraction"/>
    <property type="evidence" value="ECO:0007669"/>
    <property type="project" value="UniProtKB-ARBA"/>
</dbReference>
<dbReference type="Gene3D" id="1.20.58.530">
    <property type="match status" value="1"/>
</dbReference>
<evidence type="ECO:0000256" key="3">
    <source>
        <dbReference type="ARBA" id="ARBA00022840"/>
    </source>
</evidence>
<dbReference type="Gene3D" id="3.40.850.10">
    <property type="entry name" value="Kinesin motor domain"/>
    <property type="match status" value="1"/>
</dbReference>
<keyword evidence="3 8" id="KW-0067">ATP-binding</keyword>
<evidence type="ECO:0000256" key="2">
    <source>
        <dbReference type="ARBA" id="ARBA00022741"/>
    </source>
</evidence>
<keyword evidence="5 8" id="KW-0518">Myosin</keyword>
<name>A0A0K2UWI5_LEPSM</name>
<protein>
    <submittedName>
        <fullName evidence="12">Myosin heavy chain 1 [Tribolium castaneum]</fullName>
    </submittedName>
</protein>
<dbReference type="GO" id="GO:0048731">
    <property type="term" value="P:system development"/>
    <property type="evidence" value="ECO:0007669"/>
    <property type="project" value="UniProtKB-ARBA"/>
</dbReference>
<feature type="coiled-coil region" evidence="9">
    <location>
        <begin position="841"/>
        <end position="1057"/>
    </location>
</feature>
<dbReference type="SMART" id="SM00242">
    <property type="entry name" value="MYSc"/>
    <property type="match status" value="1"/>
</dbReference>
<dbReference type="Pfam" id="PF01576">
    <property type="entry name" value="Myosin_tail_1"/>
    <property type="match status" value="1"/>
</dbReference>
<dbReference type="GO" id="GO:0005524">
    <property type="term" value="F:ATP binding"/>
    <property type="evidence" value="ECO:0007669"/>
    <property type="project" value="UniProtKB-UniRule"/>
</dbReference>
<dbReference type="InterPro" id="IPR036961">
    <property type="entry name" value="Kinesin_motor_dom_sf"/>
</dbReference>
<dbReference type="FunFam" id="1.20.120.720:FF:000001">
    <property type="entry name" value="Myosin heavy chain, muscle"/>
    <property type="match status" value="1"/>
</dbReference>
<evidence type="ECO:0000256" key="8">
    <source>
        <dbReference type="PROSITE-ProRule" id="PRU00782"/>
    </source>
</evidence>
<dbReference type="GO" id="GO:0051015">
    <property type="term" value="F:actin filament binding"/>
    <property type="evidence" value="ECO:0007669"/>
    <property type="project" value="InterPro"/>
</dbReference>
<dbReference type="GO" id="GO:0060972">
    <property type="term" value="P:left/right pattern formation"/>
    <property type="evidence" value="ECO:0007669"/>
    <property type="project" value="UniProtKB-ARBA"/>
</dbReference>
<dbReference type="Gene3D" id="1.20.58.60">
    <property type="match status" value="1"/>
</dbReference>
<dbReference type="Pfam" id="PF00063">
    <property type="entry name" value="Myosin_head"/>
    <property type="match status" value="1"/>
</dbReference>
<feature type="coiled-coil region" evidence="9">
    <location>
        <begin position="1494"/>
        <end position="1655"/>
    </location>
</feature>
<proteinExistence type="inferred from homology"/>
<dbReference type="InterPro" id="IPR008989">
    <property type="entry name" value="Myosin_S1_N"/>
</dbReference>
<evidence type="ECO:0000256" key="6">
    <source>
        <dbReference type="ARBA" id="ARBA00023175"/>
    </source>
</evidence>
<feature type="binding site" evidence="8">
    <location>
        <begin position="182"/>
        <end position="189"/>
    </location>
    <ligand>
        <name>ATP</name>
        <dbReference type="ChEBI" id="CHEBI:30616"/>
    </ligand>
</feature>
<feature type="coiled-coil region" evidence="9">
    <location>
        <begin position="1684"/>
        <end position="1887"/>
    </location>
</feature>
<keyword evidence="6 8" id="KW-0505">Motor protein</keyword>
<dbReference type="FunFam" id="1.20.58.530:FF:000001">
    <property type="entry name" value="Myosin heavy chain"/>
    <property type="match status" value="1"/>
</dbReference>
<gene>
    <name evidence="12" type="primary">Mhc1</name>
</gene>
<dbReference type="PROSITE" id="PS51456">
    <property type="entry name" value="MYOSIN_MOTOR"/>
    <property type="match status" value="1"/>
</dbReference>
<evidence type="ECO:0000256" key="4">
    <source>
        <dbReference type="ARBA" id="ARBA00023054"/>
    </source>
</evidence>
<feature type="region of interest" description="Disordered" evidence="10">
    <location>
        <begin position="623"/>
        <end position="644"/>
    </location>
</feature>
<evidence type="ECO:0000256" key="10">
    <source>
        <dbReference type="SAM" id="MobiDB-lite"/>
    </source>
</evidence>
<dbReference type="EMBL" id="HACA01025258">
    <property type="protein sequence ID" value="CDW42619.1"/>
    <property type="molecule type" value="Transcribed_RNA"/>
</dbReference>
<feature type="coiled-coil region" evidence="9">
    <location>
        <begin position="1192"/>
        <end position="1268"/>
    </location>
</feature>
<dbReference type="PANTHER" id="PTHR13140">
    <property type="entry name" value="MYOSIN"/>
    <property type="match status" value="1"/>
</dbReference>
<comment type="similarity">
    <text evidence="1 8">Belongs to the TRAFAC class myosin-kinesin ATPase superfamily. Myosin family.</text>
</comment>
<dbReference type="PANTHER" id="PTHR13140:SF857">
    <property type="entry name" value="MYOSIN-11"/>
    <property type="match status" value="1"/>
</dbReference>
<dbReference type="InterPro" id="IPR014751">
    <property type="entry name" value="XRCC4-like_C"/>
</dbReference>
<accession>A0A0K2UWI5</accession>
<evidence type="ECO:0000256" key="9">
    <source>
        <dbReference type="SAM" id="Coils"/>
    </source>
</evidence>
<dbReference type="Gene3D" id="1.20.120.720">
    <property type="entry name" value="Myosin VI head, motor domain, U50 subdomain"/>
    <property type="match status" value="1"/>
</dbReference>
<feature type="domain" description="Myosin motor" evidence="11">
    <location>
        <begin position="89"/>
        <end position="777"/>
    </location>
</feature>
<dbReference type="GO" id="GO:0030017">
    <property type="term" value="C:sarcomere"/>
    <property type="evidence" value="ECO:0007669"/>
    <property type="project" value="UniProtKB-ARBA"/>
</dbReference>
<dbReference type="Gene3D" id="1.20.5.340">
    <property type="match status" value="4"/>
</dbReference>
<dbReference type="SUPFAM" id="SSF52540">
    <property type="entry name" value="P-loop containing nucleoside triphosphate hydrolases"/>
    <property type="match status" value="1"/>
</dbReference>
<dbReference type="GO" id="GO:0031033">
    <property type="term" value="P:myosin filament organization"/>
    <property type="evidence" value="ECO:0007669"/>
    <property type="project" value="UniProtKB-ARBA"/>
</dbReference>
<dbReference type="InterPro" id="IPR001609">
    <property type="entry name" value="Myosin_head_motor_dom-like"/>
</dbReference>
<dbReference type="GO" id="GO:0016020">
    <property type="term" value="C:membrane"/>
    <property type="evidence" value="ECO:0007669"/>
    <property type="project" value="TreeGrafter"/>
</dbReference>
<dbReference type="FunFam" id="3.40.850.10:FF:000101">
    <property type="entry name" value="Slow myosin heavy chain 2"/>
    <property type="match status" value="1"/>
</dbReference>
<dbReference type="Gene3D" id="4.10.270.10">
    <property type="entry name" value="Myosin, subunit A"/>
    <property type="match status" value="1"/>
</dbReference>
<evidence type="ECO:0000313" key="12">
    <source>
        <dbReference type="EMBL" id="CDW42619.1"/>
    </source>
</evidence>
<feature type="region of interest" description="Actin-binding" evidence="8">
    <location>
        <begin position="655"/>
        <end position="677"/>
    </location>
</feature>
<dbReference type="PROSITE" id="PS50096">
    <property type="entry name" value="IQ"/>
    <property type="match status" value="1"/>
</dbReference>
<dbReference type="SUPFAM" id="SSF90257">
    <property type="entry name" value="Myosin rod fragments"/>
    <property type="match status" value="4"/>
</dbReference>
<evidence type="ECO:0000256" key="7">
    <source>
        <dbReference type="ARBA" id="ARBA00023203"/>
    </source>
</evidence>
<sequence length="1932" mass="223155">MPGHIKLGKSNEPDPDPAPFLIVSMEMKREDMLKPYDSKKSVWVPDGQGGFREGLLDSVDGGKSNVMCGHEKKVFKNEDVGQVNPPKFEKCEDMANLTYLNDASVFNNLKTRFQAKLIYTYSGLFCVVVNPYKRYPIYTPRVVKMYLGKRRNEVPPHLWAITETAYRNMLQNSKNQSMLITGESGAGKTENTKKVISYLAMVASSGKKAAKKVSLEDQIVATNPILESYGNAKTSRNDNSSRFGKFIRIHFTTSGKLAGCDIESYLLEKSRITQQQAVERSYHIFYQLLQPFVPDMREKCCLGEDIYDYSYVSQGKVKVESIDDNEELEYTDSAFDIIGFTQEEKWNCYKLTAAVMSMGEMKFKQKGRDDQAEPDGFEIPSKIATLFGVECENMMKCFVKPRIKVGTEWVTKGQNIEQATNAVGGIARAIFDRLFKWLIIKCNDTLIDTTMKKSNFVAVLDIAGFEIFEYNGFEQISINFVNEKLQQFFNHHMFVVEQEEYLAEGIDWVMVDFGMDLAAAIIMFEKPMGIWAILEEESLFPKATDRSFEEKLKAQHLGKSAPFAKPQSKTDKNAHFAIIHYAGIVSYNVTGWLEKNKDPVNDTVVDLLKKGSNDLLVFLWREHPGQTAPPPDEGGKKKKKGSGGKTVSSVYLVQLNSLMSTLHKTEPHFIRCIVPNTHKKPLEVEPPLIMHQLTCNGVLEGIRICMRGFPNRILYHDFKQRYAILGASKIDKNTEMKKSAEIILANTKGFDPEKYKLGHTKVFFRAGALAVLEEKRDDIVTLLIRKLQGTVYGHLKRKEYKIRYQQKEFIKVIQRNFRKYKDHRDWPWFIIIQKTRPLIGVVNVEEELRILEEKAKAAYGAYQEQLSTKETLQNENNVLNTELVGLRETIKNEQGDLGLYQEKMAKFSAQKADFEHQLNEACEKLEREQRSKEYVQEEKKDAEREVQNIKHVYQDAKSCLEKSELEKQKLEQIMRGLNDEVLHSDEIISKLNKDKKHLNDTMSRAVEELVGNTDKVNHLNDIKAKLEKTLDQMEGALEKEKRNKSIIEKERRKMEGDLKISQEYVLDLERAKKELEHCILRKDTEINQVTTYLDDEQSGVSRIQKSIKELTSRVEEMEEELEAERQGRSKAERQKADLAREFDELAERLEESGIATAAQIELNKKREYEISKMRKDVEEINIQQESTLLSLKKKHQDSMADMNEQIDHLNKIRSKLEKDKSTVRMQLDDTRAGLEHVYHDRTVSEKNLKAYELNLANLQKKIDDNLATLCDYENQNRRQASENTNLFTKLEEIIGNQQILQKVRIHLSTQLDDAKKVAEDEAKERQSLLGKFRTLEHEYDGVKCHCDDEIQQKDEMSRQLNKAMGELNLWRSKYEHEAISKIEELEATKQKLQARLSECESTMDNRNQKLMVLEKAKDSLTMDIDEISVRVDQASVLYNQWEKKIKMFDKIIAEWKSKADSTSMELNNSQKDCRNASAELFRVKNGYEEAITQFDGVKRENKGLGNEIKDLMEQISEGGRSIHEIEKQRKRLESEKVQLEAALGDAEGALEQEENKLLRLNLEVSQVRTDIEKRIQEKEEEFECTKKSHTKQLEQMQYSIENEAKLKAEAMRMRKKLELDINELDSALEHASMAHQELQRSIKIQQDKIKEKTIQFENEQQAKDESRDALLTAERRSHSTQNALEEAKTILEQSDRGRKMAEQELSDTNETLADLTVQNQSLSSLKRKLDQDISDLRSESDDTSLEVKAADEKATRAMLDAAKLAEELRCEQELASQLEKERKDGEFRVKDLQVQLDDIEQNAIKMGRKMASKLEHRMRELETDMDSENRRLGDSTKNLKRAERGIKDYSFRREEDLKNSERMNELVERLQQQVRTYKKQIEEAEEIAAMNLAKFRKAQIDLQECQERADINEQASAKIRARARSCSVAKDF</sequence>
<dbReference type="InterPro" id="IPR002928">
    <property type="entry name" value="Myosin_tail"/>
</dbReference>
<dbReference type="Gene3D" id="1.10.10.820">
    <property type="match status" value="1"/>
</dbReference>
<dbReference type="OrthoDB" id="6108017at2759"/>
<dbReference type="PRINTS" id="PR00193">
    <property type="entry name" value="MYOSINHEAVY"/>
</dbReference>
<dbReference type="GO" id="GO:0007015">
    <property type="term" value="P:actin filament organization"/>
    <property type="evidence" value="ECO:0007669"/>
    <property type="project" value="TreeGrafter"/>
</dbReference>
<dbReference type="GO" id="GO:0016459">
    <property type="term" value="C:myosin complex"/>
    <property type="evidence" value="ECO:0007669"/>
    <property type="project" value="UniProtKB-KW"/>
</dbReference>
<dbReference type="GO" id="GO:0045214">
    <property type="term" value="P:sarcomere organization"/>
    <property type="evidence" value="ECO:0007669"/>
    <property type="project" value="UniProtKB-ARBA"/>
</dbReference>
<dbReference type="Gene3D" id="2.30.30.360">
    <property type="entry name" value="Myosin S1 fragment, N-terminal"/>
    <property type="match status" value="1"/>
</dbReference>
<dbReference type="GO" id="GO:0042802">
    <property type="term" value="F:identical protein binding"/>
    <property type="evidence" value="ECO:0007669"/>
    <property type="project" value="UniProtKB-ARBA"/>
</dbReference>
<feature type="coiled-coil region" evidence="9">
    <location>
        <begin position="1100"/>
        <end position="1148"/>
    </location>
</feature>
<evidence type="ECO:0000256" key="1">
    <source>
        <dbReference type="ARBA" id="ARBA00008314"/>
    </source>
</evidence>
<feature type="coiled-coil region" evidence="9">
    <location>
        <begin position="1346"/>
        <end position="1409"/>
    </location>
</feature>
<keyword evidence="4 9" id="KW-0175">Coiled coil</keyword>
<dbReference type="GO" id="GO:0000146">
    <property type="term" value="F:microfilament motor activity"/>
    <property type="evidence" value="ECO:0007669"/>
    <property type="project" value="TreeGrafter"/>
</dbReference>
<dbReference type="FunFam" id="1.10.10.820:FF:000001">
    <property type="entry name" value="Myosin heavy chain"/>
    <property type="match status" value="1"/>
</dbReference>
<keyword evidence="7 8" id="KW-0009">Actin-binding</keyword>
<dbReference type="CDD" id="cd01377">
    <property type="entry name" value="MYSc_class_II"/>
    <property type="match status" value="1"/>
</dbReference>
<keyword evidence="2 8" id="KW-0547">Nucleotide-binding</keyword>
<evidence type="ECO:0000256" key="5">
    <source>
        <dbReference type="ARBA" id="ARBA00023123"/>
    </source>
</evidence>
<organism evidence="12">
    <name type="scientific">Lepeophtheirus salmonis</name>
    <name type="common">Salmon louse</name>
    <name type="synonym">Caligus salmonis</name>
    <dbReference type="NCBI Taxonomy" id="72036"/>
    <lineage>
        <taxon>Eukaryota</taxon>
        <taxon>Metazoa</taxon>
        <taxon>Ecdysozoa</taxon>
        <taxon>Arthropoda</taxon>
        <taxon>Crustacea</taxon>
        <taxon>Multicrustacea</taxon>
        <taxon>Hexanauplia</taxon>
        <taxon>Copepoda</taxon>
        <taxon>Siphonostomatoida</taxon>
        <taxon>Caligidae</taxon>
        <taxon>Lepeophtheirus</taxon>
    </lineage>
</organism>